<protein>
    <submittedName>
        <fullName evidence="1">Uncharacterized protein</fullName>
    </submittedName>
</protein>
<feature type="non-terminal residue" evidence="1">
    <location>
        <position position="52"/>
    </location>
</feature>
<name>A0A6H5GWF2_9HEMI</name>
<dbReference type="Proteomes" id="UP000479000">
    <property type="component" value="Unassembled WGS sequence"/>
</dbReference>
<accession>A0A6H5GWF2</accession>
<keyword evidence="2" id="KW-1185">Reference proteome</keyword>
<evidence type="ECO:0000313" key="2">
    <source>
        <dbReference type="Proteomes" id="UP000479000"/>
    </source>
</evidence>
<dbReference type="AlphaFoldDB" id="A0A6H5GWF2"/>
<sequence>MRSVDYLGSVFDVWPRPMEMASGLKCWRNPPTTIALQLESPHPPVAVTRPPS</sequence>
<proteinExistence type="predicted"/>
<organism evidence="1 2">
    <name type="scientific">Nesidiocoris tenuis</name>
    <dbReference type="NCBI Taxonomy" id="355587"/>
    <lineage>
        <taxon>Eukaryota</taxon>
        <taxon>Metazoa</taxon>
        <taxon>Ecdysozoa</taxon>
        <taxon>Arthropoda</taxon>
        <taxon>Hexapoda</taxon>
        <taxon>Insecta</taxon>
        <taxon>Pterygota</taxon>
        <taxon>Neoptera</taxon>
        <taxon>Paraneoptera</taxon>
        <taxon>Hemiptera</taxon>
        <taxon>Heteroptera</taxon>
        <taxon>Panheteroptera</taxon>
        <taxon>Cimicomorpha</taxon>
        <taxon>Miridae</taxon>
        <taxon>Dicyphina</taxon>
        <taxon>Nesidiocoris</taxon>
    </lineage>
</organism>
<gene>
    <name evidence="1" type="ORF">NTEN_LOCUS14094</name>
</gene>
<reference evidence="1 2" key="1">
    <citation type="submission" date="2020-02" db="EMBL/GenBank/DDBJ databases">
        <authorList>
            <person name="Ferguson B K."/>
        </authorList>
    </citation>
    <scope>NUCLEOTIDE SEQUENCE [LARGE SCALE GENOMIC DNA]</scope>
</reference>
<dbReference type="EMBL" id="CADCXU010021097">
    <property type="protein sequence ID" value="CAB0008888.1"/>
    <property type="molecule type" value="Genomic_DNA"/>
</dbReference>
<evidence type="ECO:0000313" key="1">
    <source>
        <dbReference type="EMBL" id="CAB0008888.1"/>
    </source>
</evidence>